<proteinExistence type="predicted"/>
<keyword evidence="3" id="KW-1185">Reference proteome</keyword>
<organism evidence="2 3">
    <name type="scientific">Streptomyces polygonati</name>
    <dbReference type="NCBI Taxonomy" id="1617087"/>
    <lineage>
        <taxon>Bacteria</taxon>
        <taxon>Bacillati</taxon>
        <taxon>Actinomycetota</taxon>
        <taxon>Actinomycetes</taxon>
        <taxon>Kitasatosporales</taxon>
        <taxon>Streptomycetaceae</taxon>
        <taxon>Streptomyces</taxon>
    </lineage>
</organism>
<dbReference type="Proteomes" id="UP001595765">
    <property type="component" value="Unassembled WGS sequence"/>
</dbReference>
<dbReference type="EMBL" id="JBHSBB010000013">
    <property type="protein sequence ID" value="MFC4033624.1"/>
    <property type="molecule type" value="Genomic_DNA"/>
</dbReference>
<comment type="caution">
    <text evidence="2">The sequence shown here is derived from an EMBL/GenBank/DDBJ whole genome shotgun (WGS) entry which is preliminary data.</text>
</comment>
<evidence type="ECO:0000256" key="1">
    <source>
        <dbReference type="SAM" id="MobiDB-lite"/>
    </source>
</evidence>
<dbReference type="RefSeq" id="WP_386430706.1">
    <property type="nucleotide sequence ID" value="NZ_JBHSBB010000013.1"/>
</dbReference>
<evidence type="ECO:0000313" key="3">
    <source>
        <dbReference type="Proteomes" id="UP001595765"/>
    </source>
</evidence>
<sequence length="294" mass="32080">MDWYPDPDETTLLRTPIHFATGYAHPVAGSRWFRDTERRDIQAELPGWPAGPEFTPHTKTAQNVDRVGGGLLGGIVTAIQVAVEAVIGGNSVPIGQDPSRSKPEDPANESEDFPVMWAAPGTLARTVPWQLDPSRRPDRYRVDAVVTERRFLLLGVGPDLTAPAQVLWETARDTVAGAERLKFSAGGHDLRIRFTDGSWVRLSTAATEKLGGLLADRRRLVPESELTPGQRERVARFVTELPTTAQTPKFFRLAGGVVLVESQVPAKIGKGLFETHSILMGETGDPARPQPGEL</sequence>
<feature type="region of interest" description="Disordered" evidence="1">
    <location>
        <begin position="90"/>
        <end position="110"/>
    </location>
</feature>
<protein>
    <submittedName>
        <fullName evidence="2">Uncharacterized protein</fullName>
    </submittedName>
</protein>
<name>A0ABV8HRX0_9ACTN</name>
<evidence type="ECO:0000313" key="2">
    <source>
        <dbReference type="EMBL" id="MFC4033624.1"/>
    </source>
</evidence>
<accession>A0ABV8HRX0</accession>
<reference evidence="3" key="1">
    <citation type="journal article" date="2019" name="Int. J. Syst. Evol. Microbiol.">
        <title>The Global Catalogue of Microorganisms (GCM) 10K type strain sequencing project: providing services to taxonomists for standard genome sequencing and annotation.</title>
        <authorList>
            <consortium name="The Broad Institute Genomics Platform"/>
            <consortium name="The Broad Institute Genome Sequencing Center for Infectious Disease"/>
            <person name="Wu L."/>
            <person name="Ma J."/>
        </authorList>
    </citation>
    <scope>NUCLEOTIDE SEQUENCE [LARGE SCALE GENOMIC DNA]</scope>
    <source>
        <strain evidence="3">CGMCC 4.7237</strain>
    </source>
</reference>
<gene>
    <name evidence="2" type="ORF">ACFO3J_19360</name>
</gene>